<feature type="domain" description="HipA-like C-terminal" evidence="5">
    <location>
        <begin position="144"/>
        <end position="362"/>
    </location>
</feature>
<evidence type="ECO:0000259" key="6">
    <source>
        <dbReference type="Pfam" id="PF13657"/>
    </source>
</evidence>
<keyword evidence="8" id="KW-1185">Reference proteome</keyword>
<evidence type="ECO:0000259" key="5">
    <source>
        <dbReference type="Pfam" id="PF07804"/>
    </source>
</evidence>
<comment type="caution">
    <text evidence="7">The sequence shown here is derived from an EMBL/GenBank/DDBJ whole genome shotgun (WGS) entry which is preliminary data.</text>
</comment>
<dbReference type="InterPro" id="IPR052028">
    <property type="entry name" value="HipA_Ser/Thr_kinase"/>
</dbReference>
<keyword evidence="3" id="KW-0418">Kinase</keyword>
<reference evidence="7" key="1">
    <citation type="submission" date="2016-01" db="EMBL/GenBank/DDBJ databases">
        <authorList>
            <person name="Peeters C."/>
        </authorList>
    </citation>
    <scope>NUCLEOTIDE SEQUENCE [LARGE SCALE GENOMIC DNA]</scope>
    <source>
        <strain evidence="7">LMG 22934</strain>
    </source>
</reference>
<feature type="region of interest" description="Disordered" evidence="4">
    <location>
        <begin position="397"/>
        <end position="443"/>
    </location>
</feature>
<dbReference type="EMBL" id="FCNW02000002">
    <property type="protein sequence ID" value="SAL16771.1"/>
    <property type="molecule type" value="Genomic_DNA"/>
</dbReference>
<dbReference type="RefSeq" id="WP_087665817.1">
    <property type="nucleotide sequence ID" value="NZ_FCNW02000002.1"/>
</dbReference>
<dbReference type="Gene3D" id="1.10.1070.20">
    <property type="match status" value="1"/>
</dbReference>
<feature type="domain" description="HipA N-terminal subdomain 1" evidence="6">
    <location>
        <begin position="7"/>
        <end position="103"/>
    </location>
</feature>
<evidence type="ECO:0000313" key="8">
    <source>
        <dbReference type="Proteomes" id="UP000054977"/>
    </source>
</evidence>
<dbReference type="NCBIfam" id="TIGR03071">
    <property type="entry name" value="couple_hipA"/>
    <property type="match status" value="1"/>
</dbReference>
<dbReference type="PANTHER" id="PTHR37419:SF1">
    <property type="entry name" value="SERINE_THREONINE-PROTEIN KINASE TOXIN HIPA"/>
    <property type="match status" value="1"/>
</dbReference>
<evidence type="ECO:0000313" key="7">
    <source>
        <dbReference type="EMBL" id="SAL16771.1"/>
    </source>
</evidence>
<evidence type="ECO:0000256" key="4">
    <source>
        <dbReference type="SAM" id="MobiDB-lite"/>
    </source>
</evidence>
<evidence type="ECO:0000256" key="1">
    <source>
        <dbReference type="ARBA" id="ARBA00010164"/>
    </source>
</evidence>
<dbReference type="Proteomes" id="UP000054977">
    <property type="component" value="Unassembled WGS sequence"/>
</dbReference>
<organism evidence="7 8">
    <name type="scientific">Caballeronia humi</name>
    <dbReference type="NCBI Taxonomy" id="326474"/>
    <lineage>
        <taxon>Bacteria</taxon>
        <taxon>Pseudomonadati</taxon>
        <taxon>Pseudomonadota</taxon>
        <taxon>Betaproteobacteria</taxon>
        <taxon>Burkholderiales</taxon>
        <taxon>Burkholderiaceae</taxon>
        <taxon>Caballeronia</taxon>
    </lineage>
</organism>
<proteinExistence type="inferred from homology"/>
<dbReference type="Pfam" id="PF07804">
    <property type="entry name" value="HipA_C"/>
    <property type="match status" value="1"/>
</dbReference>
<dbReference type="GO" id="GO:0004674">
    <property type="term" value="F:protein serine/threonine kinase activity"/>
    <property type="evidence" value="ECO:0007669"/>
    <property type="project" value="TreeGrafter"/>
</dbReference>
<evidence type="ECO:0000256" key="2">
    <source>
        <dbReference type="ARBA" id="ARBA00022679"/>
    </source>
</evidence>
<name>A0A158FAL5_9BURK</name>
<comment type="similarity">
    <text evidence="1">Belongs to the HipA Ser/Thr kinase family.</text>
</comment>
<accession>A0A158FAL5</accession>
<sequence>MSKSPLLDVYADSTLVGTLTQEAHAGVFTYLPDVAARHLVSLLMPVRAQSYTWPKGLHPFFQMNLPEGYKKDLIRRWLGAHADVSDMGLLALTGANAIGRVQVVPHDTRLETAQSPADMATLLASTDSRDNLLRLLEGDMTQGVSGVMPKALVKPDEKATVWTDEFILKTGFDDIPWLSVNEYLCLEVARHAGLRAPETLLSNDGQVLAVRRFDRDRDGRRLAFEDFCSLKGIDPLDKYRKGSLEDLAKLTRTYVSADFLQDAVRDLFTLHLVNYALRNADAHMKNFALVYASPDDVRFAPAFDIVTVTIYPRFRHDIPALPLKGKRVWASGKLLYQHGGAWLGLSRSVMSECAARVEAAVQKVLPQVAEYAERFPGFRDIAKLMLDAWAQGLEDIKPDAKPGTGVPAPLREQAGLSGSDGVRRKKELNPYANPDGPFGHKAR</sequence>
<dbReference type="GO" id="GO:0005829">
    <property type="term" value="C:cytosol"/>
    <property type="evidence" value="ECO:0007669"/>
    <property type="project" value="TreeGrafter"/>
</dbReference>
<dbReference type="STRING" id="326474.AWB65_00698"/>
<dbReference type="Pfam" id="PF13657">
    <property type="entry name" value="Couple_hipA"/>
    <property type="match status" value="1"/>
</dbReference>
<dbReference type="InterPro" id="IPR017508">
    <property type="entry name" value="HipA_N1"/>
</dbReference>
<dbReference type="PANTHER" id="PTHR37419">
    <property type="entry name" value="SERINE/THREONINE-PROTEIN KINASE TOXIN HIPA"/>
    <property type="match status" value="1"/>
</dbReference>
<evidence type="ECO:0000256" key="3">
    <source>
        <dbReference type="ARBA" id="ARBA00022777"/>
    </source>
</evidence>
<protein>
    <submittedName>
        <fullName evidence="7">HipA domain-containing protein</fullName>
    </submittedName>
</protein>
<dbReference type="AlphaFoldDB" id="A0A158FAL5"/>
<gene>
    <name evidence="7" type="ORF">AWB65_00698</name>
</gene>
<keyword evidence="2" id="KW-0808">Transferase</keyword>
<dbReference type="OrthoDB" id="9805913at2"/>
<dbReference type="InterPro" id="IPR012893">
    <property type="entry name" value="HipA-like_C"/>
</dbReference>